<dbReference type="PIRSF" id="PIRSF000350">
    <property type="entry name" value="Mercury_reductase_MerA"/>
    <property type="match status" value="1"/>
</dbReference>
<dbReference type="Pfam" id="PF02852">
    <property type="entry name" value="Pyr_redox_dim"/>
    <property type="match status" value="1"/>
</dbReference>
<keyword evidence="7 14" id="KW-0274">FAD</keyword>
<keyword evidence="9 14" id="KW-0520">NAD</keyword>
<proteinExistence type="inferred from homology"/>
<dbReference type="PROSITE" id="PS00076">
    <property type="entry name" value="PYRIDINE_REDOX_1"/>
    <property type="match status" value="1"/>
</dbReference>
<keyword evidence="10" id="KW-1015">Disulfide bond</keyword>
<keyword evidence="11 16" id="KW-0676">Redox-active center</keyword>
<dbReference type="EC" id="1.8.1.4" evidence="3 16"/>
<feature type="domain" description="Pyridine nucleotide-disulphide oxidoreductase dimerisation" evidence="17">
    <location>
        <begin position="352"/>
        <end position="458"/>
    </location>
</feature>
<dbReference type="Gene3D" id="3.50.50.60">
    <property type="entry name" value="FAD/NAD(P)-binding domain"/>
    <property type="match status" value="2"/>
</dbReference>
<feature type="binding site" evidence="14">
    <location>
        <begin position="150"/>
        <end position="152"/>
    </location>
    <ligand>
        <name>FAD</name>
        <dbReference type="ChEBI" id="CHEBI:57692"/>
    </ligand>
</feature>
<comment type="catalytic activity">
    <reaction evidence="12 16">
        <text>N(6)-[(R)-dihydrolipoyl]-L-lysyl-[protein] + NAD(+) = N(6)-[(R)-lipoyl]-L-lysyl-[protein] + NADH + H(+)</text>
        <dbReference type="Rhea" id="RHEA:15045"/>
        <dbReference type="Rhea" id="RHEA-COMP:10474"/>
        <dbReference type="Rhea" id="RHEA-COMP:10475"/>
        <dbReference type="ChEBI" id="CHEBI:15378"/>
        <dbReference type="ChEBI" id="CHEBI:57540"/>
        <dbReference type="ChEBI" id="CHEBI:57945"/>
        <dbReference type="ChEBI" id="CHEBI:83099"/>
        <dbReference type="ChEBI" id="CHEBI:83100"/>
        <dbReference type="EC" id="1.8.1.4"/>
    </reaction>
</comment>
<dbReference type="PANTHER" id="PTHR22912:SF217">
    <property type="entry name" value="DIHYDROLIPOYL DEHYDROGENASE"/>
    <property type="match status" value="1"/>
</dbReference>
<keyword evidence="8 16" id="KW-0560">Oxidoreductase</keyword>
<evidence type="ECO:0000256" key="3">
    <source>
        <dbReference type="ARBA" id="ARBA00012608"/>
    </source>
</evidence>
<feature type="binding site" evidence="14">
    <location>
        <position position="317"/>
    </location>
    <ligand>
        <name>FAD</name>
        <dbReference type="ChEBI" id="CHEBI:57692"/>
    </ligand>
</feature>
<dbReference type="NCBIfam" id="TIGR01350">
    <property type="entry name" value="lipoamide_DH"/>
    <property type="match status" value="1"/>
</dbReference>
<feature type="domain" description="FAD/NAD(P)-binding" evidence="18">
    <location>
        <begin position="6"/>
        <end position="332"/>
    </location>
</feature>
<name>A0A267MMC6_9FIRM</name>
<dbReference type="EMBL" id="NIBG01000002">
    <property type="protein sequence ID" value="PAB60562.1"/>
    <property type="molecule type" value="Genomic_DNA"/>
</dbReference>
<evidence type="ECO:0000256" key="13">
    <source>
        <dbReference type="PIRSR" id="PIRSR000350-2"/>
    </source>
</evidence>
<dbReference type="Pfam" id="PF07992">
    <property type="entry name" value="Pyr_redox_2"/>
    <property type="match status" value="1"/>
</dbReference>
<accession>A0A267MMC6</accession>
<keyword evidence="20" id="KW-1185">Reference proteome</keyword>
<dbReference type="GO" id="GO:0006103">
    <property type="term" value="P:2-oxoglutarate metabolic process"/>
    <property type="evidence" value="ECO:0007669"/>
    <property type="project" value="TreeGrafter"/>
</dbReference>
<keyword evidence="14" id="KW-0547">Nucleotide-binding</keyword>
<dbReference type="SUPFAM" id="SSF51905">
    <property type="entry name" value="FAD/NAD(P)-binding domain"/>
    <property type="match status" value="1"/>
</dbReference>
<organism evidence="19 20">
    <name type="scientific">Anaeromicrobium sediminis</name>
    <dbReference type="NCBI Taxonomy" id="1478221"/>
    <lineage>
        <taxon>Bacteria</taxon>
        <taxon>Bacillati</taxon>
        <taxon>Bacillota</taxon>
        <taxon>Clostridia</taxon>
        <taxon>Peptostreptococcales</taxon>
        <taxon>Thermotaleaceae</taxon>
        <taxon>Anaeromicrobium</taxon>
    </lineage>
</organism>
<feature type="binding site" evidence="14">
    <location>
        <position position="55"/>
    </location>
    <ligand>
        <name>FAD</name>
        <dbReference type="ChEBI" id="CHEBI:57692"/>
    </ligand>
</feature>
<dbReference type="PRINTS" id="PR00411">
    <property type="entry name" value="PNDRDTASEI"/>
</dbReference>
<evidence type="ECO:0000313" key="19">
    <source>
        <dbReference type="EMBL" id="PAB60562.1"/>
    </source>
</evidence>
<evidence type="ECO:0000256" key="11">
    <source>
        <dbReference type="ARBA" id="ARBA00023284"/>
    </source>
</evidence>
<dbReference type="SUPFAM" id="SSF55424">
    <property type="entry name" value="FAD/NAD-linked reductases, dimerisation (C-terminal) domain"/>
    <property type="match status" value="1"/>
</dbReference>
<comment type="subcellular location">
    <subcellularLocation>
        <location evidence="1">Cytoplasm</location>
    </subcellularLocation>
</comment>
<feature type="disulfide bond" description="Redox-active" evidence="15">
    <location>
        <begin position="46"/>
        <end position="51"/>
    </location>
</feature>
<dbReference type="Gene3D" id="3.30.390.30">
    <property type="match status" value="1"/>
</dbReference>
<dbReference type="InterPro" id="IPR001100">
    <property type="entry name" value="Pyr_nuc-diS_OxRdtase"/>
</dbReference>
<evidence type="ECO:0000256" key="7">
    <source>
        <dbReference type="ARBA" id="ARBA00022827"/>
    </source>
</evidence>
<dbReference type="InterPro" id="IPR016156">
    <property type="entry name" value="FAD/NAD-linked_Rdtase_dimer_sf"/>
</dbReference>
<feature type="binding site" evidence="14">
    <location>
        <begin position="187"/>
        <end position="194"/>
    </location>
    <ligand>
        <name>NAD(+)</name>
        <dbReference type="ChEBI" id="CHEBI:57540"/>
    </ligand>
</feature>
<evidence type="ECO:0000256" key="14">
    <source>
        <dbReference type="PIRSR" id="PIRSR000350-3"/>
    </source>
</evidence>
<evidence type="ECO:0000256" key="15">
    <source>
        <dbReference type="PIRSR" id="PIRSR000350-4"/>
    </source>
</evidence>
<dbReference type="OrthoDB" id="9807946at2"/>
<evidence type="ECO:0000256" key="9">
    <source>
        <dbReference type="ARBA" id="ARBA00023027"/>
    </source>
</evidence>
<dbReference type="FunFam" id="3.30.390.30:FF:000001">
    <property type="entry name" value="Dihydrolipoyl dehydrogenase"/>
    <property type="match status" value="1"/>
</dbReference>
<evidence type="ECO:0000256" key="1">
    <source>
        <dbReference type="ARBA" id="ARBA00004496"/>
    </source>
</evidence>
<comment type="similarity">
    <text evidence="2 16">Belongs to the class-I pyridine nucleotide-disulfide oxidoreductase family.</text>
</comment>
<reference evidence="19 20" key="1">
    <citation type="submission" date="2017-06" db="EMBL/GenBank/DDBJ databases">
        <title>Draft genome sequence of anaerobic fermentative bacterium Anaeromicrobium sediminis DY2726D isolated from West Pacific Ocean sediments.</title>
        <authorList>
            <person name="Zeng X."/>
        </authorList>
    </citation>
    <scope>NUCLEOTIDE SEQUENCE [LARGE SCALE GENOMIC DNA]</scope>
    <source>
        <strain evidence="19 20">DY2726D</strain>
    </source>
</reference>
<gene>
    <name evidence="19" type="primary">lpdA</name>
    <name evidence="19" type="ORF">CCE28_03185</name>
</gene>
<evidence type="ECO:0000256" key="4">
    <source>
        <dbReference type="ARBA" id="ARBA00016961"/>
    </source>
</evidence>
<comment type="caution">
    <text evidence="19">The sequence shown here is derived from an EMBL/GenBank/DDBJ whole genome shotgun (WGS) entry which is preliminary data.</text>
</comment>
<comment type="cofactor">
    <cofactor evidence="14 16">
        <name>FAD</name>
        <dbReference type="ChEBI" id="CHEBI:57692"/>
    </cofactor>
    <text evidence="14 16">Binds 1 FAD per subunit.</text>
</comment>
<feature type="active site" description="Proton acceptor" evidence="13">
    <location>
        <position position="449"/>
    </location>
</feature>
<dbReference type="PANTHER" id="PTHR22912">
    <property type="entry name" value="DISULFIDE OXIDOREDUCTASE"/>
    <property type="match status" value="1"/>
</dbReference>
<dbReference type="InterPro" id="IPR050151">
    <property type="entry name" value="Class-I_Pyr_Nuc-Dis_Oxidored"/>
</dbReference>
<dbReference type="InterPro" id="IPR036188">
    <property type="entry name" value="FAD/NAD-bd_sf"/>
</dbReference>
<evidence type="ECO:0000259" key="17">
    <source>
        <dbReference type="Pfam" id="PF02852"/>
    </source>
</evidence>
<evidence type="ECO:0000256" key="16">
    <source>
        <dbReference type="RuleBase" id="RU003692"/>
    </source>
</evidence>
<evidence type="ECO:0000256" key="6">
    <source>
        <dbReference type="ARBA" id="ARBA00022630"/>
    </source>
</evidence>
<comment type="miscellaneous">
    <text evidence="16">The active site is a redox-active disulfide bond.</text>
</comment>
<feature type="binding site" evidence="14">
    <location>
        <position position="276"/>
    </location>
    <ligand>
        <name>NAD(+)</name>
        <dbReference type="ChEBI" id="CHEBI:57540"/>
    </ligand>
</feature>
<dbReference type="RefSeq" id="WP_095130928.1">
    <property type="nucleotide sequence ID" value="NZ_NIBG01000002.1"/>
</dbReference>
<dbReference type="GO" id="GO:0050660">
    <property type="term" value="F:flavin adenine dinucleotide binding"/>
    <property type="evidence" value="ECO:0007669"/>
    <property type="project" value="InterPro"/>
</dbReference>
<dbReference type="InterPro" id="IPR012999">
    <property type="entry name" value="Pyr_OxRdtase_I_AS"/>
</dbReference>
<sequence>MNTFDFDVIVIGSGSGGTACALRCADNGKKVLLVDKRGKDGPGGTCVNRGCIPTKALLRSVRALEDIKKAKKFGIEVKDFDVNFKRVMASKNKIVQQLNFGLKQFVIGGRDNIELRVGTKAEILDGHRVKLTGKDGVQEVTAKDGIVISTGSEPSMIPAFNIDRKNVFTSDEALTLKEVPKDMVVIGAGAIGIEMSTIYNAMGCKVTIIEAAKDVSPLLQDASMSKLVAEHLEKEGITVLTDVKIEKVEIVEDKKVKSYLNNGEILETENVLVGIGRTSNIYDLGLENVAEVKIERGKIVINEHMQTGVKSIYAVGDIVAGPQLSHKAQNEGVIAAENICGNKVTLDYSVLPWIIFGVPEIAKVGLSEDEARERGIHVLTGYIQMSANEKAATMQETVGAMKMTIDKDSRKIIGAILYCTEASSLIGELAMCIKKGTTVEEMATTIHAHPTLTEAVMECAKKALGTAFHK</sequence>
<dbReference type="AlphaFoldDB" id="A0A267MMC6"/>
<dbReference type="Proteomes" id="UP000216024">
    <property type="component" value="Unassembled WGS sequence"/>
</dbReference>
<keyword evidence="6 16" id="KW-0285">Flavoprotein</keyword>
<dbReference type="InterPro" id="IPR023753">
    <property type="entry name" value="FAD/NAD-binding_dom"/>
</dbReference>
<dbReference type="GO" id="GO:0004148">
    <property type="term" value="F:dihydrolipoyl dehydrogenase (NADH) activity"/>
    <property type="evidence" value="ECO:0007669"/>
    <property type="project" value="UniProtKB-EC"/>
</dbReference>
<evidence type="ECO:0000256" key="5">
    <source>
        <dbReference type="ARBA" id="ARBA00022490"/>
    </source>
</evidence>
<evidence type="ECO:0000256" key="8">
    <source>
        <dbReference type="ARBA" id="ARBA00023002"/>
    </source>
</evidence>
<dbReference type="PRINTS" id="PR00368">
    <property type="entry name" value="FADPNR"/>
</dbReference>
<evidence type="ECO:0000313" key="20">
    <source>
        <dbReference type="Proteomes" id="UP000216024"/>
    </source>
</evidence>
<evidence type="ECO:0000259" key="18">
    <source>
        <dbReference type="Pfam" id="PF07992"/>
    </source>
</evidence>
<evidence type="ECO:0000256" key="12">
    <source>
        <dbReference type="ARBA" id="ARBA00049187"/>
    </source>
</evidence>
<feature type="binding site" evidence="14">
    <location>
        <position position="210"/>
    </location>
    <ligand>
        <name>NAD(+)</name>
        <dbReference type="ChEBI" id="CHEBI:57540"/>
    </ligand>
</feature>
<evidence type="ECO:0000256" key="2">
    <source>
        <dbReference type="ARBA" id="ARBA00007532"/>
    </source>
</evidence>
<keyword evidence="5" id="KW-0963">Cytoplasm</keyword>
<dbReference type="InterPro" id="IPR004099">
    <property type="entry name" value="Pyr_nucl-diS_OxRdtase_dimer"/>
</dbReference>
<evidence type="ECO:0000256" key="10">
    <source>
        <dbReference type="ARBA" id="ARBA00023157"/>
    </source>
</evidence>
<dbReference type="InterPro" id="IPR006258">
    <property type="entry name" value="Lipoamide_DH"/>
</dbReference>
<protein>
    <recommendedName>
        <fullName evidence="4 16">Dihydrolipoyl dehydrogenase</fullName>
        <ecNumber evidence="3 16">1.8.1.4</ecNumber>
    </recommendedName>
</protein>
<dbReference type="GO" id="GO:0005737">
    <property type="term" value="C:cytoplasm"/>
    <property type="evidence" value="ECO:0007669"/>
    <property type="project" value="UniProtKB-SubCell"/>
</dbReference>